<evidence type="ECO:0000259" key="11">
    <source>
        <dbReference type="Pfam" id="PF25917"/>
    </source>
</evidence>
<evidence type="ECO:0000313" key="13">
    <source>
        <dbReference type="EMBL" id="SMY15818.1"/>
    </source>
</evidence>
<evidence type="ECO:0000256" key="10">
    <source>
        <dbReference type="SAM" id="Coils"/>
    </source>
</evidence>
<sequence length="439" mass="49133">MSSNLKWANQKHAYRSRKIVWLCSLLVISIITWAAYSKLEEVVVGDGKVVPTLAIQKIQSLEGGIIEQVLVKAGEQVKKGQTLIILDDTRFRTAFQESDEHYRTLQAQIKRLKAELDTVKVNTKEKDWKKQITISHQAIAFDDLSKRAQLNAKANYNERIGQIESQLEEAQLTIEQQTEALRDAKSNTSTLYSSLRLVNKEAKMLEGAVKRGAVAEVELIQTRRDQVKLRGEIASSKVAQQKTSAALREAIVMRRNLALEFRTSVQAQLNELTNQFAQLEDSQEGLADQLKRTEITAPMDGTIKDILVRSLGGVVKPGEPIMELVPNDSKLIVEARISPQDIAFVQTGLEATIKFTAYDFVVYGGRKGTVTYVSADALQTEDGTAYYRAHIQLHDDPETRLQAIPGMQAMVDILTGEKTVLSYWLKPLLRAKTSALREP</sequence>
<dbReference type="InterPro" id="IPR058982">
    <property type="entry name" value="Beta-barrel_AprE"/>
</dbReference>
<evidence type="ECO:0000256" key="7">
    <source>
        <dbReference type="ARBA" id="ARBA00022989"/>
    </source>
</evidence>
<dbReference type="Gene3D" id="2.40.30.170">
    <property type="match status" value="1"/>
</dbReference>
<comment type="similarity">
    <text evidence="2 9">Belongs to the membrane fusion protein (MFP) (TC 8.A.1) family.</text>
</comment>
<keyword evidence="5 9" id="KW-0997">Cell inner membrane</keyword>
<name>A0A1Y6KZN6_9GAMM</name>
<reference evidence="14" key="1">
    <citation type="submission" date="2017-06" db="EMBL/GenBank/DDBJ databases">
        <authorList>
            <person name="Rodrigo-Torres L."/>
            <person name="Arahal R. D."/>
            <person name="Lucena T."/>
        </authorList>
    </citation>
    <scope>NUCLEOTIDE SEQUENCE [LARGE SCALE GENOMIC DNA]</scope>
    <source>
        <strain evidence="14">type strain: CECT 9192</strain>
    </source>
</reference>
<evidence type="ECO:0000313" key="14">
    <source>
        <dbReference type="Proteomes" id="UP000196485"/>
    </source>
</evidence>
<evidence type="ECO:0000256" key="9">
    <source>
        <dbReference type="RuleBase" id="RU365093"/>
    </source>
</evidence>
<protein>
    <recommendedName>
        <fullName evidence="9">Membrane fusion protein (MFP) family protein</fullName>
    </recommendedName>
</protein>
<dbReference type="Pfam" id="PF26002">
    <property type="entry name" value="Beta-barrel_AprE"/>
    <property type="match status" value="1"/>
</dbReference>
<gene>
    <name evidence="13" type="primary">prsE</name>
    <name evidence="13" type="ORF">PAQU9191_01049</name>
</gene>
<evidence type="ECO:0000256" key="3">
    <source>
        <dbReference type="ARBA" id="ARBA00022448"/>
    </source>
</evidence>
<feature type="coiled-coil region" evidence="10">
    <location>
        <begin position="153"/>
        <end position="187"/>
    </location>
</feature>
<dbReference type="InterPro" id="IPR058625">
    <property type="entry name" value="MdtA-like_BSH"/>
</dbReference>
<dbReference type="InterPro" id="IPR010129">
    <property type="entry name" value="T1SS_HlyD"/>
</dbReference>
<keyword evidence="4 9" id="KW-1003">Cell membrane</keyword>
<feature type="domain" description="AprE-like beta-barrel" evidence="12">
    <location>
        <begin position="331"/>
        <end position="416"/>
    </location>
</feature>
<dbReference type="PRINTS" id="PR01490">
    <property type="entry name" value="RTXTOXIND"/>
</dbReference>
<evidence type="ECO:0000256" key="4">
    <source>
        <dbReference type="ARBA" id="ARBA00022475"/>
    </source>
</evidence>
<keyword evidence="8" id="KW-0472">Membrane</keyword>
<keyword evidence="10" id="KW-0175">Coiled coil</keyword>
<evidence type="ECO:0000256" key="8">
    <source>
        <dbReference type="ARBA" id="ARBA00023136"/>
    </source>
</evidence>
<dbReference type="PANTHER" id="PTHR30386:SF26">
    <property type="entry name" value="TRANSPORT PROTEIN COMB"/>
    <property type="match status" value="1"/>
</dbReference>
<evidence type="ECO:0000256" key="5">
    <source>
        <dbReference type="ARBA" id="ARBA00022519"/>
    </source>
</evidence>
<evidence type="ECO:0000256" key="2">
    <source>
        <dbReference type="ARBA" id="ARBA00009477"/>
    </source>
</evidence>
<proteinExistence type="inferred from homology"/>
<feature type="coiled-coil region" evidence="10">
    <location>
        <begin position="95"/>
        <end position="122"/>
    </location>
</feature>
<dbReference type="SUPFAM" id="SSF111369">
    <property type="entry name" value="HlyD-like secretion proteins"/>
    <property type="match status" value="1"/>
</dbReference>
<dbReference type="Pfam" id="PF25917">
    <property type="entry name" value="BSH_RND"/>
    <property type="match status" value="1"/>
</dbReference>
<dbReference type="AlphaFoldDB" id="A0A1Y6KZN6"/>
<dbReference type="GO" id="GO:0005886">
    <property type="term" value="C:plasma membrane"/>
    <property type="evidence" value="ECO:0007669"/>
    <property type="project" value="UniProtKB-SubCell"/>
</dbReference>
<dbReference type="Gene3D" id="2.40.50.100">
    <property type="match status" value="2"/>
</dbReference>
<evidence type="ECO:0000256" key="6">
    <source>
        <dbReference type="ARBA" id="ARBA00022692"/>
    </source>
</evidence>
<dbReference type="InterPro" id="IPR050739">
    <property type="entry name" value="MFP"/>
</dbReference>
<dbReference type="GO" id="GO:0015031">
    <property type="term" value="P:protein transport"/>
    <property type="evidence" value="ECO:0007669"/>
    <property type="project" value="InterPro"/>
</dbReference>
<evidence type="ECO:0000259" key="12">
    <source>
        <dbReference type="Pfam" id="PF26002"/>
    </source>
</evidence>
<dbReference type="EMBL" id="FYAH01000002">
    <property type="protein sequence ID" value="SMY15818.1"/>
    <property type="molecule type" value="Genomic_DNA"/>
</dbReference>
<dbReference type="PANTHER" id="PTHR30386">
    <property type="entry name" value="MEMBRANE FUSION SUBUNIT OF EMRAB-TOLC MULTIDRUG EFFLUX PUMP"/>
    <property type="match status" value="1"/>
</dbReference>
<keyword evidence="7" id="KW-1133">Transmembrane helix</keyword>
<keyword evidence="3 9" id="KW-0813">Transport</keyword>
<accession>A0A1Y6KZN6</accession>
<dbReference type="RefSeq" id="WP_087820011.1">
    <property type="nucleotide sequence ID" value="NZ_FYAH01000002.1"/>
</dbReference>
<comment type="subcellular location">
    <subcellularLocation>
        <location evidence="1 9">Cell inner membrane</location>
        <topology evidence="1 9">Single-pass membrane protein</topology>
    </subcellularLocation>
</comment>
<dbReference type="Proteomes" id="UP000196485">
    <property type="component" value="Unassembled WGS sequence"/>
</dbReference>
<evidence type="ECO:0000256" key="1">
    <source>
        <dbReference type="ARBA" id="ARBA00004377"/>
    </source>
</evidence>
<feature type="domain" description="Multidrug resistance protein MdtA-like barrel-sandwich hybrid" evidence="11">
    <location>
        <begin position="63"/>
        <end position="318"/>
    </location>
</feature>
<keyword evidence="6" id="KW-0812">Transmembrane</keyword>
<feature type="coiled-coil region" evidence="10">
    <location>
        <begin position="262"/>
        <end position="289"/>
    </location>
</feature>
<organism evidence="13 14">
    <name type="scientific">Photobacterium aquimaris</name>
    <dbReference type="NCBI Taxonomy" id="512643"/>
    <lineage>
        <taxon>Bacteria</taxon>
        <taxon>Pseudomonadati</taxon>
        <taxon>Pseudomonadota</taxon>
        <taxon>Gammaproteobacteria</taxon>
        <taxon>Vibrionales</taxon>
        <taxon>Vibrionaceae</taxon>
        <taxon>Photobacterium</taxon>
    </lineage>
</organism>
<dbReference type="NCBIfam" id="TIGR01843">
    <property type="entry name" value="type_I_hlyD"/>
    <property type="match status" value="1"/>
</dbReference>
<keyword evidence="14" id="KW-1185">Reference proteome</keyword>